<evidence type="ECO:0000256" key="7">
    <source>
        <dbReference type="SAM" id="Coils"/>
    </source>
</evidence>
<evidence type="ECO:0000256" key="8">
    <source>
        <dbReference type="SAM" id="MobiDB-lite"/>
    </source>
</evidence>
<dbReference type="SUPFAM" id="SSF140111">
    <property type="entry name" value="Endosomal sorting complex assembly domain"/>
    <property type="match status" value="1"/>
</dbReference>
<keyword evidence="3 6" id="KW-0813">Transport</keyword>
<comment type="caution">
    <text evidence="10">The sequence shown here is derived from an EMBL/GenBank/DDBJ whole genome shotgun (WGS) entry which is preliminary data.</text>
</comment>
<comment type="similarity">
    <text evidence="2">Belongs to the VPS37 family.</text>
</comment>
<dbReference type="InterPro" id="IPR029012">
    <property type="entry name" value="Helix_hairpin_bin_sf"/>
</dbReference>
<dbReference type="PANTHER" id="PTHR13678">
    <property type="entry name" value="VACUOLAR PROTEIN SORTING-ASSOCIATED PROTEIN 37"/>
    <property type="match status" value="1"/>
</dbReference>
<evidence type="ECO:0000313" key="11">
    <source>
        <dbReference type="Proteomes" id="UP000265515"/>
    </source>
</evidence>
<dbReference type="Gramene" id="GBG79972">
    <property type="protein sequence ID" value="GBG79972"/>
    <property type="gene ID" value="CBR_g30234"/>
</dbReference>
<dbReference type="EMBL" id="BFEA01000333">
    <property type="protein sequence ID" value="GBG79972.1"/>
    <property type="molecule type" value="Genomic_DNA"/>
</dbReference>
<dbReference type="GO" id="GO:0006612">
    <property type="term" value="P:protein targeting to membrane"/>
    <property type="evidence" value="ECO:0007669"/>
    <property type="project" value="TreeGrafter"/>
</dbReference>
<keyword evidence="11" id="KW-1185">Reference proteome</keyword>
<keyword evidence="7" id="KW-0175">Coiled coil</keyword>
<accession>A0A388LCR0</accession>
<feature type="coiled-coil region" evidence="7">
    <location>
        <begin position="53"/>
        <end position="108"/>
    </location>
</feature>
<evidence type="ECO:0000256" key="2">
    <source>
        <dbReference type="ARBA" id="ARBA00007617"/>
    </source>
</evidence>
<dbReference type="AlphaFoldDB" id="A0A388LCR0"/>
<evidence type="ECO:0000256" key="4">
    <source>
        <dbReference type="ARBA" id="ARBA00022753"/>
    </source>
</evidence>
<evidence type="ECO:0000256" key="3">
    <source>
        <dbReference type="ARBA" id="ARBA00022448"/>
    </source>
</evidence>
<dbReference type="PANTHER" id="PTHR13678:SF2">
    <property type="entry name" value="VACUOLAR PROTEIN SORTING-ASSOCIATED PROTEIN 37A"/>
    <property type="match status" value="1"/>
</dbReference>
<organism evidence="10 11">
    <name type="scientific">Chara braunii</name>
    <name type="common">Braun's stonewort</name>
    <dbReference type="NCBI Taxonomy" id="69332"/>
    <lineage>
        <taxon>Eukaryota</taxon>
        <taxon>Viridiplantae</taxon>
        <taxon>Streptophyta</taxon>
        <taxon>Charophyceae</taxon>
        <taxon>Charales</taxon>
        <taxon>Characeae</taxon>
        <taxon>Chara</taxon>
    </lineage>
</organism>
<keyword evidence="5 6" id="KW-0653">Protein transport</keyword>
<dbReference type="OMA" id="QKEVYQR"/>
<feature type="compositionally biased region" description="Low complexity" evidence="8">
    <location>
        <begin position="1"/>
        <end position="25"/>
    </location>
</feature>
<protein>
    <recommendedName>
        <fullName evidence="9">VPS37 C-terminal domain-containing protein</fullName>
    </recommendedName>
</protein>
<dbReference type="GO" id="GO:0000813">
    <property type="term" value="C:ESCRT I complex"/>
    <property type="evidence" value="ECO:0007669"/>
    <property type="project" value="UniProtKB-ARBA"/>
</dbReference>
<dbReference type="Pfam" id="PF07200">
    <property type="entry name" value="Mod_r"/>
    <property type="match status" value="1"/>
</dbReference>
<gene>
    <name evidence="10" type="ORF">CBR_g30234</name>
</gene>
<dbReference type="InterPro" id="IPR037202">
    <property type="entry name" value="ESCRT_assembly_dom"/>
</dbReference>
<proteinExistence type="inferred from homology"/>
<dbReference type="InterPro" id="IPR009851">
    <property type="entry name" value="Mod_r"/>
</dbReference>
<comment type="subcellular location">
    <subcellularLocation>
        <location evidence="1">Endosome</location>
    </subcellularLocation>
</comment>
<sequence>MAYRPSYSPSQSWYPPSSYPGGSNPLLRPPAGPIHDNVPSPSRGTAQRAVSYAELKERSLEELKNLMNDEEAYDAFLHSLDKVRDIDRAREELRKQSVELARKNLAREPEIAELHNQCAIIRSTELAPSQEKLDELLRREKKIRGRFSPEVLLQKLEDAKEKVDEESELLHKQMLAGEMEVTEFISKYRKLRALYHTRALTYLAAKTNPG</sequence>
<dbReference type="Gene3D" id="1.10.287.660">
    <property type="entry name" value="Helix hairpin bin"/>
    <property type="match status" value="1"/>
</dbReference>
<dbReference type="GO" id="GO:0006623">
    <property type="term" value="P:protein targeting to vacuole"/>
    <property type="evidence" value="ECO:0007669"/>
    <property type="project" value="TreeGrafter"/>
</dbReference>
<evidence type="ECO:0000256" key="1">
    <source>
        <dbReference type="ARBA" id="ARBA00004177"/>
    </source>
</evidence>
<dbReference type="STRING" id="69332.A0A388LCR0"/>
<dbReference type="Proteomes" id="UP000265515">
    <property type="component" value="Unassembled WGS sequence"/>
</dbReference>
<feature type="domain" description="VPS37 C-terminal" evidence="9">
    <location>
        <begin position="130"/>
        <end position="210"/>
    </location>
</feature>
<dbReference type="OrthoDB" id="10260857at2759"/>
<feature type="region of interest" description="Disordered" evidence="8">
    <location>
        <begin position="1"/>
        <end position="49"/>
    </location>
</feature>
<evidence type="ECO:0000256" key="6">
    <source>
        <dbReference type="PROSITE-ProRule" id="PRU00646"/>
    </source>
</evidence>
<dbReference type="PROSITE" id="PS51314">
    <property type="entry name" value="VPS37_C"/>
    <property type="match status" value="1"/>
</dbReference>
<evidence type="ECO:0000313" key="10">
    <source>
        <dbReference type="EMBL" id="GBG79972.1"/>
    </source>
</evidence>
<keyword evidence="4" id="KW-0967">Endosome</keyword>
<evidence type="ECO:0000256" key="5">
    <source>
        <dbReference type="ARBA" id="ARBA00022927"/>
    </source>
</evidence>
<reference evidence="10 11" key="1">
    <citation type="journal article" date="2018" name="Cell">
        <title>The Chara Genome: Secondary Complexity and Implications for Plant Terrestrialization.</title>
        <authorList>
            <person name="Nishiyama T."/>
            <person name="Sakayama H."/>
            <person name="Vries J.D."/>
            <person name="Buschmann H."/>
            <person name="Saint-Marcoux D."/>
            <person name="Ullrich K.K."/>
            <person name="Haas F.B."/>
            <person name="Vanderstraeten L."/>
            <person name="Becker D."/>
            <person name="Lang D."/>
            <person name="Vosolsobe S."/>
            <person name="Rombauts S."/>
            <person name="Wilhelmsson P.K.I."/>
            <person name="Janitza P."/>
            <person name="Kern R."/>
            <person name="Heyl A."/>
            <person name="Rumpler F."/>
            <person name="Villalobos L.I.A.C."/>
            <person name="Clay J.M."/>
            <person name="Skokan R."/>
            <person name="Toyoda A."/>
            <person name="Suzuki Y."/>
            <person name="Kagoshima H."/>
            <person name="Schijlen E."/>
            <person name="Tajeshwar N."/>
            <person name="Catarino B."/>
            <person name="Hetherington A.J."/>
            <person name="Saltykova A."/>
            <person name="Bonnot C."/>
            <person name="Breuninger H."/>
            <person name="Symeonidi A."/>
            <person name="Radhakrishnan G.V."/>
            <person name="Van Nieuwerburgh F."/>
            <person name="Deforce D."/>
            <person name="Chang C."/>
            <person name="Karol K.G."/>
            <person name="Hedrich R."/>
            <person name="Ulvskov P."/>
            <person name="Glockner G."/>
            <person name="Delwiche C.F."/>
            <person name="Petrasek J."/>
            <person name="Van de Peer Y."/>
            <person name="Friml J."/>
            <person name="Beilby M."/>
            <person name="Dolan L."/>
            <person name="Kohara Y."/>
            <person name="Sugano S."/>
            <person name="Fujiyama A."/>
            <person name="Delaux P.-M."/>
            <person name="Quint M."/>
            <person name="TheiBen G."/>
            <person name="Hagemann M."/>
            <person name="Harholt J."/>
            <person name="Dunand C."/>
            <person name="Zachgo S."/>
            <person name="Langdale J."/>
            <person name="Maumus F."/>
            <person name="Straeten D.V.D."/>
            <person name="Gould S.B."/>
            <person name="Rensing S.A."/>
        </authorList>
    </citation>
    <scope>NUCLEOTIDE SEQUENCE [LARGE SCALE GENOMIC DNA]</scope>
    <source>
        <strain evidence="10 11">S276</strain>
    </source>
</reference>
<evidence type="ECO:0000259" key="9">
    <source>
        <dbReference type="PROSITE" id="PS51314"/>
    </source>
</evidence>
<dbReference type="GO" id="GO:0043162">
    <property type="term" value="P:ubiquitin-dependent protein catabolic process via the multivesicular body sorting pathway"/>
    <property type="evidence" value="ECO:0007669"/>
    <property type="project" value="TreeGrafter"/>
</dbReference>
<name>A0A388LCR0_CHABU</name>